<dbReference type="EC" id="2.4.1.-" evidence="4"/>
<gene>
    <name evidence="5" type="ORF">FCM35_KLT07083</name>
</gene>
<dbReference type="InterPro" id="IPR029993">
    <property type="entry name" value="GAUT"/>
</dbReference>
<dbReference type="AlphaFoldDB" id="A0A833QWT1"/>
<evidence type="ECO:0000256" key="4">
    <source>
        <dbReference type="RuleBase" id="RU362027"/>
    </source>
</evidence>
<comment type="subcellular location">
    <subcellularLocation>
        <location evidence="4">Golgi apparatus membrane</location>
        <topology evidence="4">Single-pass type II membrane protein</topology>
    </subcellularLocation>
</comment>
<accession>A0A833QWT1</accession>
<keyword evidence="6" id="KW-1185">Reference proteome</keyword>
<name>A0A833QWT1_9POAL</name>
<comment type="similarity">
    <text evidence="2 4">Belongs to the glycosyltransferase 8 family.</text>
</comment>
<evidence type="ECO:0000256" key="2">
    <source>
        <dbReference type="ARBA" id="ARBA00006351"/>
    </source>
</evidence>
<evidence type="ECO:0000313" key="5">
    <source>
        <dbReference type="EMBL" id="KAF3328477.1"/>
    </source>
</evidence>
<dbReference type="GO" id="GO:0071555">
    <property type="term" value="P:cell wall organization"/>
    <property type="evidence" value="ECO:0007669"/>
    <property type="project" value="UniProtKB-KW"/>
</dbReference>
<reference evidence="5" key="1">
    <citation type="submission" date="2020-01" db="EMBL/GenBank/DDBJ databases">
        <title>Genome sequence of Kobresia littledalei, the first chromosome-level genome in the family Cyperaceae.</title>
        <authorList>
            <person name="Qu G."/>
        </authorList>
    </citation>
    <scope>NUCLEOTIDE SEQUENCE</scope>
    <source>
        <strain evidence="5">C.B.Clarke</strain>
        <tissue evidence="5">Leaf</tissue>
    </source>
</reference>
<dbReference type="GO" id="GO:0047262">
    <property type="term" value="F:polygalacturonate 4-alpha-galacturonosyltransferase activity"/>
    <property type="evidence" value="ECO:0007669"/>
    <property type="project" value="InterPro"/>
</dbReference>
<dbReference type="Pfam" id="PF01501">
    <property type="entry name" value="Glyco_transf_8"/>
    <property type="match status" value="1"/>
</dbReference>
<dbReference type="PANTHER" id="PTHR32116">
    <property type="entry name" value="GALACTURONOSYLTRANSFERASE 4-RELATED"/>
    <property type="match status" value="1"/>
</dbReference>
<evidence type="ECO:0000256" key="3">
    <source>
        <dbReference type="ARBA" id="ARBA00022676"/>
    </source>
</evidence>
<dbReference type="Proteomes" id="UP000623129">
    <property type="component" value="Unassembled WGS sequence"/>
</dbReference>
<sequence>MKKAQISSDGLVKANSTSYRRFSSRAAVPTALLLGILLPLLFVRAAFLALEAGASICPSISCLGWSLIGEGDPSMDLREEWGRTGTDEIKMNSATVESAPDSLEGFVAEMNSISIDDRLDMTTFVLKIKAMILKMEHKARSARLRSSFYHHLASVSIPKSLHCLTLLLAEEYSINSLARSSLPESHHVSCLTNTSYLHIALLTDNILAASVVISSTIKHSKNPNNLVFHIITDKKTFFAMHAWFAVHQAHPAVVEVKGLHQFDFSADLGRSVVETIKEVRLSKSMYAQYGGAEWEVKWLESLKPSSYSLLNYLKIHLPEFFPKLEKVILLEDDVVVQCDLAELYNLNLGGKVIGSVVDTIQNEDNTTLCIDPDKRIDSYLNFSNPIILNTPLGAAKDNCTWSWGVNIFDLRAWRQSNITESYQFWLRKNRESELVLWPLGSLAPALIAFNGFMHPIESSWLVSDLGWNEPDPGLLQSHAVFHFNGPAKPWLEIGYLGSRELWRAHMNSSDEFLRTCGVIE</sequence>
<dbReference type="UniPathway" id="UPA00845"/>
<dbReference type="InterPro" id="IPR002495">
    <property type="entry name" value="Glyco_trans_8"/>
</dbReference>
<dbReference type="EMBL" id="SWLB01000016">
    <property type="protein sequence ID" value="KAF3328477.1"/>
    <property type="molecule type" value="Genomic_DNA"/>
</dbReference>
<keyword evidence="3 4" id="KW-0328">Glycosyltransferase</keyword>
<dbReference type="Gene3D" id="3.90.550.10">
    <property type="entry name" value="Spore Coat Polysaccharide Biosynthesis Protein SpsA, Chain A"/>
    <property type="match status" value="1"/>
</dbReference>
<comment type="caution">
    <text evidence="5">The sequence shown here is derived from an EMBL/GenBank/DDBJ whole genome shotgun (WGS) entry which is preliminary data.</text>
</comment>
<dbReference type="OrthoDB" id="411524at2759"/>
<comment type="pathway">
    <text evidence="1 4">Glycan metabolism; pectin biosynthesis.</text>
</comment>
<proteinExistence type="inferred from homology"/>
<protein>
    <recommendedName>
        <fullName evidence="4">Hexosyltransferase</fullName>
        <ecNumber evidence="4">2.4.1.-</ecNumber>
    </recommendedName>
</protein>
<organism evidence="5 6">
    <name type="scientific">Carex littledalei</name>
    <dbReference type="NCBI Taxonomy" id="544730"/>
    <lineage>
        <taxon>Eukaryota</taxon>
        <taxon>Viridiplantae</taxon>
        <taxon>Streptophyta</taxon>
        <taxon>Embryophyta</taxon>
        <taxon>Tracheophyta</taxon>
        <taxon>Spermatophyta</taxon>
        <taxon>Magnoliopsida</taxon>
        <taxon>Liliopsida</taxon>
        <taxon>Poales</taxon>
        <taxon>Cyperaceae</taxon>
        <taxon>Cyperoideae</taxon>
        <taxon>Cariceae</taxon>
        <taxon>Carex</taxon>
        <taxon>Carex subgen. Euthyceras</taxon>
    </lineage>
</organism>
<evidence type="ECO:0000256" key="1">
    <source>
        <dbReference type="ARBA" id="ARBA00004877"/>
    </source>
</evidence>
<keyword evidence="4" id="KW-0961">Cell wall biogenesis/degradation</keyword>
<evidence type="ECO:0000313" key="6">
    <source>
        <dbReference type="Proteomes" id="UP000623129"/>
    </source>
</evidence>
<dbReference type="SUPFAM" id="SSF53448">
    <property type="entry name" value="Nucleotide-diphospho-sugar transferases"/>
    <property type="match status" value="1"/>
</dbReference>
<keyword evidence="4" id="KW-0333">Golgi apparatus</keyword>
<dbReference type="GO" id="GO:0000139">
    <property type="term" value="C:Golgi membrane"/>
    <property type="evidence" value="ECO:0007669"/>
    <property type="project" value="UniProtKB-SubCell"/>
</dbReference>
<dbReference type="PANTHER" id="PTHR32116:SF30">
    <property type="entry name" value="GALACTURONOSYLTRANSFERASE 15-RELATED"/>
    <property type="match status" value="1"/>
</dbReference>
<keyword evidence="5" id="KW-0808">Transferase</keyword>
<dbReference type="GO" id="GO:0045489">
    <property type="term" value="P:pectin biosynthetic process"/>
    <property type="evidence" value="ECO:0007669"/>
    <property type="project" value="UniProtKB-UniPathway"/>
</dbReference>
<dbReference type="InterPro" id="IPR029044">
    <property type="entry name" value="Nucleotide-diphossugar_trans"/>
</dbReference>